<feature type="region of interest" description="Disordered" evidence="1">
    <location>
        <begin position="73"/>
        <end position="101"/>
    </location>
</feature>
<reference evidence="4" key="2">
    <citation type="submission" date="2020-05" db="EMBL/GenBank/DDBJ databases">
        <authorList>
            <person name="Kim H.-S."/>
            <person name="Proctor R.H."/>
            <person name="Brown D.W."/>
        </authorList>
    </citation>
    <scope>NUCLEOTIDE SEQUENCE</scope>
    <source>
        <strain evidence="4">NRRL 22465</strain>
    </source>
</reference>
<accession>A0A8H4UHD8</accession>
<evidence type="ECO:0000259" key="2">
    <source>
        <dbReference type="Pfam" id="PF18637"/>
    </source>
</evidence>
<dbReference type="InterPro" id="IPR040887">
    <property type="entry name" value="AUDH_Cupin"/>
</dbReference>
<sequence length="752" mass="83577">MVNVPQFTKATIQSRKDGYWIDKFQFHRDDQAPGLVVSGLNSGSVQYLENPLRASVCPTRGTKKDWVHIDGSTNSSSACGSWDGESESDIEYTLDDSDDGESPPWNCYNIAQLNTPVPTASLDITNNGYSDVIVGYEFGNTMIDSDPKGGKLVWFENPGTKGPEAPWKEHFIGRWPAMHRLAVGYFTQRSEWRKDIVDDRHFRVVHEIYAKRFDGPSGLDTLIVASMEGVHWLYYKDGRWQREHITTGEPRKIGQRVDTFSPGAGDMWGSGSADAGRIGSNPFAYVASIDPFHGPKVCAYTRSGRERDGNLWKRHVLDVYGTPAQKRLWGDGPGHQVICADIDGDGEDEFLVSLFGPLDRDDQDEPIGSGENPNKGIVCYKAIDLDNGVFAKWHISTKSSSRCTIGNFTARGTADLASVSYNVKGYYQERDPKVTLYKNQLVPGLKSPITGSLWSGEGMVYLPRPVSVSQCVTKALIQVANFAISVEVYPPNTVISAPKEHGLKPLYGSFAPKNQEKRVPLGGPAFPHKEHLSNPGGKRTTVRADDKKGAVILRLVPTQELGHWKRAIDVPVKNVFDLSDHGLVFPDLSFTRVDKLWWGARFKGVDFYNMTGFHFKFLDDKQNIAHMQFWTAGPNVDARLHDHSDNAFKELHTCLSQGTPNGPEEEMGGMWAPGSATMSSHRPEGYPPGSVLCALNPLEEHGRIWSEDASGNAVYRRNNTVSYPCHAWHAGHAPEGYIDVWMALEFDAWLDL</sequence>
<evidence type="ECO:0000313" key="4">
    <source>
        <dbReference type="EMBL" id="KAF4976137.1"/>
    </source>
</evidence>
<feature type="domain" description="Aldos-2-ulose dehydratase beta-propeller" evidence="3">
    <location>
        <begin position="189"/>
        <end position="302"/>
    </location>
</feature>
<dbReference type="Proteomes" id="UP000635477">
    <property type="component" value="Unassembled WGS sequence"/>
</dbReference>
<keyword evidence="5" id="KW-1185">Reference proteome</keyword>
<dbReference type="AlphaFoldDB" id="A0A8H4UHD8"/>
<organism evidence="4 5">
    <name type="scientific">Fusarium zealandicum</name>
    <dbReference type="NCBI Taxonomy" id="1053134"/>
    <lineage>
        <taxon>Eukaryota</taxon>
        <taxon>Fungi</taxon>
        <taxon>Dikarya</taxon>
        <taxon>Ascomycota</taxon>
        <taxon>Pezizomycotina</taxon>
        <taxon>Sordariomycetes</taxon>
        <taxon>Hypocreomycetidae</taxon>
        <taxon>Hypocreales</taxon>
        <taxon>Nectriaceae</taxon>
        <taxon>Fusarium</taxon>
        <taxon>Fusarium staphyleae species complex</taxon>
    </lineage>
</organism>
<dbReference type="Pfam" id="PF22301">
    <property type="entry name" value="AUDH_beta_propeller"/>
    <property type="match status" value="1"/>
</dbReference>
<name>A0A8H4UHD8_9HYPO</name>
<evidence type="ECO:0000259" key="3">
    <source>
        <dbReference type="Pfam" id="PF22301"/>
    </source>
</evidence>
<dbReference type="EMBL" id="JABEYC010000566">
    <property type="protein sequence ID" value="KAF4976137.1"/>
    <property type="molecule type" value="Genomic_DNA"/>
</dbReference>
<comment type="caution">
    <text evidence="4">The sequence shown here is derived from an EMBL/GenBank/DDBJ whole genome shotgun (WGS) entry which is preliminary data.</text>
</comment>
<feature type="compositionally biased region" description="Acidic residues" evidence="1">
    <location>
        <begin position="84"/>
        <end position="101"/>
    </location>
</feature>
<feature type="domain" description="Aldos-2-ulose dehydratase/isomerase (AUDH) Cupin" evidence="2">
    <location>
        <begin position="448"/>
        <end position="747"/>
    </location>
</feature>
<dbReference type="Pfam" id="PF18637">
    <property type="entry name" value="AUDH_Cupin"/>
    <property type="match status" value="1"/>
</dbReference>
<dbReference type="InterPro" id="IPR028994">
    <property type="entry name" value="Integrin_alpha_N"/>
</dbReference>
<reference evidence="4" key="1">
    <citation type="journal article" date="2020" name="BMC Genomics">
        <title>Correction to: Identification and distribution of gene clusters required for synthesis of sphingolipid metabolism inhibitors in diverse species of the filamentous fungus Fusarium.</title>
        <authorList>
            <person name="Kim H.S."/>
            <person name="Lohmar J.M."/>
            <person name="Busman M."/>
            <person name="Brown D.W."/>
            <person name="Naumann T.A."/>
            <person name="Divon H.H."/>
            <person name="Lysoe E."/>
            <person name="Uhlig S."/>
            <person name="Proctor R.H."/>
        </authorList>
    </citation>
    <scope>NUCLEOTIDE SEQUENCE</scope>
    <source>
        <strain evidence="4">NRRL 22465</strain>
    </source>
</reference>
<evidence type="ECO:0000256" key="1">
    <source>
        <dbReference type="SAM" id="MobiDB-lite"/>
    </source>
</evidence>
<protein>
    <recommendedName>
        <fullName evidence="6">Aldos-2-ulose dehydratase/isomerase (AUDH) Cupin domain-containing protein</fullName>
    </recommendedName>
</protein>
<dbReference type="InterPro" id="IPR054583">
    <property type="entry name" value="Beta-prop_AUDH"/>
</dbReference>
<proteinExistence type="predicted"/>
<gene>
    <name evidence="4" type="ORF">FZEAL_7156</name>
</gene>
<dbReference type="SUPFAM" id="SSF69318">
    <property type="entry name" value="Integrin alpha N-terminal domain"/>
    <property type="match status" value="1"/>
</dbReference>
<evidence type="ECO:0000313" key="5">
    <source>
        <dbReference type="Proteomes" id="UP000635477"/>
    </source>
</evidence>
<dbReference type="Gene3D" id="2.60.120.990">
    <property type="match status" value="1"/>
</dbReference>
<evidence type="ECO:0008006" key="6">
    <source>
        <dbReference type="Google" id="ProtNLM"/>
    </source>
</evidence>
<dbReference type="OrthoDB" id="5378718at2759"/>